<dbReference type="Proteomes" id="UP001138997">
    <property type="component" value="Unassembled WGS sequence"/>
</dbReference>
<dbReference type="AlphaFoldDB" id="A0A9X1NNZ9"/>
<keyword evidence="2" id="KW-1185">Reference proteome</keyword>
<proteinExistence type="predicted"/>
<dbReference type="EMBL" id="JAJOMB010000055">
    <property type="protein sequence ID" value="MCD5317251.1"/>
    <property type="molecule type" value="Genomic_DNA"/>
</dbReference>
<gene>
    <name evidence="1" type="ORF">LR394_40810</name>
</gene>
<reference evidence="1" key="1">
    <citation type="submission" date="2021-11" db="EMBL/GenBank/DDBJ databases">
        <title>Streptomyces corallinus and Kineosporia corallina sp. nov., two new coral-derived marine actinobacteria.</title>
        <authorList>
            <person name="Buangrab K."/>
            <person name="Sutthacheep M."/>
            <person name="Yeemin T."/>
            <person name="Harunari E."/>
            <person name="Igarashi Y."/>
            <person name="Sripreechasak P."/>
            <person name="Kanchanasin P."/>
            <person name="Tanasupawat S."/>
            <person name="Phongsopitanun W."/>
        </authorList>
    </citation>
    <scope>NUCLEOTIDE SEQUENCE</scope>
    <source>
        <strain evidence="1">JCM 31032</strain>
    </source>
</reference>
<organism evidence="1 2">
    <name type="scientific">Kineosporia babensis</name>
    <dbReference type="NCBI Taxonomy" id="499548"/>
    <lineage>
        <taxon>Bacteria</taxon>
        <taxon>Bacillati</taxon>
        <taxon>Actinomycetota</taxon>
        <taxon>Actinomycetes</taxon>
        <taxon>Kineosporiales</taxon>
        <taxon>Kineosporiaceae</taxon>
        <taxon>Kineosporia</taxon>
    </lineage>
</organism>
<dbReference type="RefSeq" id="WP_231450101.1">
    <property type="nucleotide sequence ID" value="NZ_JAJOMB010000055.1"/>
</dbReference>
<evidence type="ECO:0000313" key="2">
    <source>
        <dbReference type="Proteomes" id="UP001138997"/>
    </source>
</evidence>
<sequence>MSPDPEQIMPTRADFQEQVFPDLVELVQSGWDFAPQLPGRGDYRQLWHSDLADVVYTVTVWRERPSGVLELRNIVIKPGPPADANYQDNDWDE</sequence>
<accession>A0A9X1NNZ9</accession>
<evidence type="ECO:0000313" key="1">
    <source>
        <dbReference type="EMBL" id="MCD5317251.1"/>
    </source>
</evidence>
<protein>
    <submittedName>
        <fullName evidence="1">Uncharacterized protein</fullName>
    </submittedName>
</protein>
<comment type="caution">
    <text evidence="1">The sequence shown here is derived from an EMBL/GenBank/DDBJ whole genome shotgun (WGS) entry which is preliminary data.</text>
</comment>
<name>A0A9X1NNZ9_9ACTN</name>